<dbReference type="Proteomes" id="UP000053144">
    <property type="component" value="Chromosome 5"/>
</dbReference>
<evidence type="ECO:0000256" key="1">
    <source>
        <dbReference type="SAM" id="MobiDB-lite"/>
    </source>
</evidence>
<feature type="region of interest" description="Disordered" evidence="1">
    <location>
        <begin position="1"/>
        <end position="21"/>
    </location>
</feature>
<reference evidence="3" key="1">
    <citation type="journal article" date="2015" name="Proc. Natl. Acad. Sci. U.S.A.">
        <title>Genome sequencing of adzuki bean (Vigna angularis) provides insight into high starch and low fat accumulation and domestication.</title>
        <authorList>
            <person name="Yang K."/>
            <person name="Tian Z."/>
            <person name="Chen C."/>
            <person name="Luo L."/>
            <person name="Zhao B."/>
            <person name="Wang Z."/>
            <person name="Yu L."/>
            <person name="Li Y."/>
            <person name="Sun Y."/>
            <person name="Li W."/>
            <person name="Chen Y."/>
            <person name="Li Y."/>
            <person name="Zhang Y."/>
            <person name="Ai D."/>
            <person name="Zhao J."/>
            <person name="Shang C."/>
            <person name="Ma Y."/>
            <person name="Wu B."/>
            <person name="Wang M."/>
            <person name="Gao L."/>
            <person name="Sun D."/>
            <person name="Zhang P."/>
            <person name="Guo F."/>
            <person name="Wang W."/>
            <person name="Li Y."/>
            <person name="Wang J."/>
            <person name="Varshney R.K."/>
            <person name="Wang J."/>
            <person name="Ling H.Q."/>
            <person name="Wan P."/>
        </authorList>
    </citation>
    <scope>NUCLEOTIDE SEQUENCE</scope>
    <source>
        <strain evidence="3">cv. Jingnong 6</strain>
    </source>
</reference>
<dbReference type="EMBL" id="CM003375">
    <property type="protein sequence ID" value="KOM43133.1"/>
    <property type="molecule type" value="Genomic_DNA"/>
</dbReference>
<dbReference type="Gramene" id="KOM43133">
    <property type="protein sequence ID" value="KOM43133"/>
    <property type="gene ID" value="LR48_Vigan05g073700"/>
</dbReference>
<dbReference type="InterPro" id="IPR038765">
    <property type="entry name" value="Papain-like_cys_pep_sf"/>
</dbReference>
<dbReference type="SUPFAM" id="SSF54001">
    <property type="entry name" value="Cysteine proteinases"/>
    <property type="match status" value="1"/>
</dbReference>
<organism evidence="2 3">
    <name type="scientific">Phaseolus angularis</name>
    <name type="common">Azuki bean</name>
    <name type="synonym">Vigna angularis</name>
    <dbReference type="NCBI Taxonomy" id="3914"/>
    <lineage>
        <taxon>Eukaryota</taxon>
        <taxon>Viridiplantae</taxon>
        <taxon>Streptophyta</taxon>
        <taxon>Embryophyta</taxon>
        <taxon>Tracheophyta</taxon>
        <taxon>Spermatophyta</taxon>
        <taxon>Magnoliopsida</taxon>
        <taxon>eudicotyledons</taxon>
        <taxon>Gunneridae</taxon>
        <taxon>Pentapetalae</taxon>
        <taxon>rosids</taxon>
        <taxon>fabids</taxon>
        <taxon>Fabales</taxon>
        <taxon>Fabaceae</taxon>
        <taxon>Papilionoideae</taxon>
        <taxon>50 kb inversion clade</taxon>
        <taxon>NPAAA clade</taxon>
        <taxon>indigoferoid/millettioid clade</taxon>
        <taxon>Phaseoleae</taxon>
        <taxon>Vigna</taxon>
    </lineage>
</organism>
<evidence type="ECO:0000313" key="3">
    <source>
        <dbReference type="Proteomes" id="UP000053144"/>
    </source>
</evidence>
<protein>
    <recommendedName>
        <fullName evidence="4">Ubiquitin-like protease family profile domain-containing protein</fullName>
    </recommendedName>
</protein>
<sequence length="188" mass="21141">MIRGTMGLPTEAPTAPRANTRGSCSVVDLTGYSVLEGGQTIHGVPLLPHHVRVTIDEFIRPQKQLMHEPIINEDDEIAEAGDGHSHYGPRKMKTDLKNMLQGVVGKARGQLVQTCNKQLNSWECGYYVMSWIKTIIRAVITNDWIEGFKSTSPIPEDTIKKIRQEWAAYLLKMDLGRFVIVVEHLHLV</sequence>
<dbReference type="AlphaFoldDB" id="A0A0L9UK49"/>
<gene>
    <name evidence="2" type="ORF">LR48_Vigan05g073700</name>
</gene>
<accession>A0A0L9UK49</accession>
<evidence type="ECO:0000313" key="2">
    <source>
        <dbReference type="EMBL" id="KOM43133.1"/>
    </source>
</evidence>
<name>A0A0L9UK49_PHAAN</name>
<proteinExistence type="predicted"/>
<evidence type="ECO:0008006" key="4">
    <source>
        <dbReference type="Google" id="ProtNLM"/>
    </source>
</evidence>